<organism evidence="1 2">
    <name type="scientific">Microterricola pindariensis</name>
    <dbReference type="NCBI Taxonomy" id="478010"/>
    <lineage>
        <taxon>Bacteria</taxon>
        <taxon>Bacillati</taxon>
        <taxon>Actinomycetota</taxon>
        <taxon>Actinomycetes</taxon>
        <taxon>Micrococcales</taxon>
        <taxon>Microbacteriaceae</taxon>
        <taxon>Microterricola</taxon>
    </lineage>
</organism>
<dbReference type="RefSeq" id="WP_104474494.1">
    <property type="nucleotide sequence ID" value="NZ_MPZN01000008.1"/>
</dbReference>
<reference evidence="1 2" key="1">
    <citation type="journal article" date="2008" name="Int. J. Syst. Evol. Microbiol.">
        <title>Leifsonia pindariensis sp. nov., isolated from the Pindari glacier of the Indian Himalayas, and emended description of the genus Leifsonia.</title>
        <authorList>
            <person name="Reddy G.S."/>
            <person name="Prabagaran S.R."/>
            <person name="Shivaji S."/>
        </authorList>
    </citation>
    <scope>NUCLEOTIDE SEQUENCE [LARGE SCALE GENOMIC DNA]</scope>
    <source>
        <strain evidence="1 2">PON 10</strain>
    </source>
</reference>
<protein>
    <recommendedName>
        <fullName evidence="3">EcsC family protein</fullName>
    </recommendedName>
</protein>
<gene>
    <name evidence="1" type="ORF">GY24_04100</name>
</gene>
<name>A0ABX5AY49_9MICO</name>
<evidence type="ECO:0008006" key="3">
    <source>
        <dbReference type="Google" id="ProtNLM"/>
    </source>
</evidence>
<comment type="caution">
    <text evidence="1">The sequence shown here is derived from an EMBL/GenBank/DDBJ whole genome shotgun (WGS) entry which is preliminary data.</text>
</comment>
<evidence type="ECO:0000313" key="2">
    <source>
        <dbReference type="Proteomes" id="UP000237755"/>
    </source>
</evidence>
<dbReference type="Proteomes" id="UP000237755">
    <property type="component" value="Unassembled WGS sequence"/>
</dbReference>
<dbReference type="EMBL" id="MPZN01000008">
    <property type="protein sequence ID" value="PPL19807.1"/>
    <property type="molecule type" value="Genomic_DNA"/>
</dbReference>
<accession>A0ABX5AY49</accession>
<proteinExistence type="predicted"/>
<sequence length="286" mass="30122">MASTQEIEHSGSKFSQVLDVAAKLPGVRINRAAYLRVALKRHCTEEQIERAISESPAAAGIPLKIIAEAANTSVAYETSKATGISTLAGIPGGLAMIGTVPADMAQYIGHMLRVAQKLAYIYSWPDLFADDGDDEMDEATESILTLFVGVMVGVQFAQSGVTKVSAIIAAQVVKKLPQQALTKGLIYPIVKKVASFLGVAMTKKLFASGIAKAIPVLGAVLSGGLTLGTFLPMSKKLQKHLASLELTKPGHRRDEADASGEVVPLVVVEECVNDAERPGPTDLDAA</sequence>
<evidence type="ECO:0000313" key="1">
    <source>
        <dbReference type="EMBL" id="PPL19807.1"/>
    </source>
</evidence>
<keyword evidence="2" id="KW-1185">Reference proteome</keyword>